<name>A0A4R5CCS5_9ACTN</name>
<comment type="caution">
    <text evidence="2">The sequence shown here is derived from an EMBL/GenBank/DDBJ whole genome shotgun (WGS) entry which is preliminary data.</text>
</comment>
<accession>A0A4R5CCS5</accession>
<dbReference type="Proteomes" id="UP000294513">
    <property type="component" value="Unassembled WGS sequence"/>
</dbReference>
<reference evidence="2 3" key="1">
    <citation type="submission" date="2019-03" db="EMBL/GenBank/DDBJ databases">
        <title>Draft genome sequences of novel Actinobacteria.</title>
        <authorList>
            <person name="Sahin N."/>
            <person name="Ay H."/>
            <person name="Saygin H."/>
        </authorList>
    </citation>
    <scope>NUCLEOTIDE SEQUENCE [LARGE SCALE GENOMIC DNA]</scope>
    <source>
        <strain evidence="2 3">H3C3</strain>
    </source>
</reference>
<sequence length="111" mass="12385">MSDRPPFPPDEDALVLPAELRRRLHPRRGGSPGPRVTVDETAAKRIRGLVDEVWPDADSLRRTLVGPPNGWSATSGTSPGSPIRRARDDVRRVRPGRAEHPRRTYRPRAAL</sequence>
<gene>
    <name evidence="2" type="ORF">E1298_03615</name>
</gene>
<evidence type="ECO:0000256" key="1">
    <source>
        <dbReference type="SAM" id="MobiDB-lite"/>
    </source>
</evidence>
<evidence type="ECO:0000313" key="3">
    <source>
        <dbReference type="Proteomes" id="UP000294513"/>
    </source>
</evidence>
<feature type="region of interest" description="Disordered" evidence="1">
    <location>
        <begin position="61"/>
        <end position="111"/>
    </location>
</feature>
<feature type="compositionally biased region" description="Basic and acidic residues" evidence="1">
    <location>
        <begin position="85"/>
        <end position="102"/>
    </location>
</feature>
<evidence type="ECO:0000313" key="2">
    <source>
        <dbReference type="EMBL" id="TDD96043.1"/>
    </source>
</evidence>
<dbReference type="EMBL" id="SMKU01000008">
    <property type="protein sequence ID" value="TDD96043.1"/>
    <property type="molecule type" value="Genomic_DNA"/>
</dbReference>
<feature type="region of interest" description="Disordered" evidence="1">
    <location>
        <begin position="20"/>
        <end position="39"/>
    </location>
</feature>
<proteinExistence type="predicted"/>
<organism evidence="2 3">
    <name type="scientific">Actinomadura rubrisoli</name>
    <dbReference type="NCBI Taxonomy" id="2530368"/>
    <lineage>
        <taxon>Bacteria</taxon>
        <taxon>Bacillati</taxon>
        <taxon>Actinomycetota</taxon>
        <taxon>Actinomycetes</taxon>
        <taxon>Streptosporangiales</taxon>
        <taxon>Thermomonosporaceae</taxon>
        <taxon>Actinomadura</taxon>
    </lineage>
</organism>
<dbReference type="AlphaFoldDB" id="A0A4R5CCS5"/>
<feature type="compositionally biased region" description="Polar residues" evidence="1">
    <location>
        <begin position="71"/>
        <end position="80"/>
    </location>
</feature>
<keyword evidence="3" id="KW-1185">Reference proteome</keyword>
<protein>
    <submittedName>
        <fullName evidence="2">Uncharacterized protein</fullName>
    </submittedName>
</protein>
<dbReference type="RefSeq" id="WP_131889297.1">
    <property type="nucleotide sequence ID" value="NZ_SMKU01000008.1"/>
</dbReference>